<name>A0A411YF05_9ACTN</name>
<dbReference type="EMBL" id="CP036402">
    <property type="protein sequence ID" value="QBI19805.1"/>
    <property type="molecule type" value="Genomic_DNA"/>
</dbReference>
<dbReference type="Gene3D" id="3.30.350.10">
    <property type="entry name" value="Subtilisin inhibitor-like"/>
    <property type="match status" value="1"/>
</dbReference>
<dbReference type="AlphaFoldDB" id="A0A411YF05"/>
<feature type="chain" id="PRO_5019266685" description="Subtilisin inhibitor domain-containing protein" evidence="1">
    <location>
        <begin position="23"/>
        <end position="156"/>
    </location>
</feature>
<keyword evidence="3" id="KW-1185">Reference proteome</keyword>
<protein>
    <recommendedName>
        <fullName evidence="4">Subtilisin inhibitor domain-containing protein</fullName>
    </recommendedName>
</protein>
<dbReference type="InterPro" id="IPR036819">
    <property type="entry name" value="Subtilisin_inhibitor-like_sf"/>
</dbReference>
<feature type="signal peptide" evidence="1">
    <location>
        <begin position="1"/>
        <end position="22"/>
    </location>
</feature>
<reference evidence="2 3" key="1">
    <citation type="submission" date="2019-01" db="EMBL/GenBank/DDBJ databases">
        <title>Egibacter rhizosphaerae EGI 80759T.</title>
        <authorList>
            <person name="Chen D.-D."/>
            <person name="Tian Y."/>
            <person name="Jiao J.-Y."/>
            <person name="Zhang X.-T."/>
            <person name="Zhang Y.-G."/>
            <person name="Zhang Y."/>
            <person name="Xiao M."/>
            <person name="Shu W.-S."/>
            <person name="Li W.-J."/>
        </authorList>
    </citation>
    <scope>NUCLEOTIDE SEQUENCE [LARGE SCALE GENOMIC DNA]</scope>
    <source>
        <strain evidence="2 3">EGI 80759</strain>
    </source>
</reference>
<dbReference type="SUPFAM" id="SSF55399">
    <property type="entry name" value="Subtilisin inhibitor"/>
    <property type="match status" value="1"/>
</dbReference>
<gene>
    <name evidence="2" type="ORF">ER308_09715</name>
</gene>
<proteinExistence type="predicted"/>
<evidence type="ECO:0000256" key="1">
    <source>
        <dbReference type="SAM" id="SignalP"/>
    </source>
</evidence>
<dbReference type="PROSITE" id="PS51257">
    <property type="entry name" value="PROKAR_LIPOPROTEIN"/>
    <property type="match status" value="1"/>
</dbReference>
<evidence type="ECO:0000313" key="2">
    <source>
        <dbReference type="EMBL" id="QBI19805.1"/>
    </source>
</evidence>
<accession>A0A411YF05</accession>
<sequence length="156" mass="16438">MARRGMRIGLLLIVVLLAAACAEDAIPVVDEPPEEQAPAAEIEIAVQPDEDATTTEYALRCGDDPGWSGDAPTDRAELPADEVCDDLPDRIEAAREALAAETCTQEYGGPQTASVTGVMDGEDVHLDVHRTDGCGIGAWEALQPLLGPAENGEMVE</sequence>
<dbReference type="KEGG" id="erz:ER308_09715"/>
<dbReference type="RefSeq" id="WP_131154802.1">
    <property type="nucleotide sequence ID" value="NZ_CP036402.1"/>
</dbReference>
<dbReference type="OrthoDB" id="3427327at2"/>
<dbReference type="Proteomes" id="UP000291469">
    <property type="component" value="Chromosome"/>
</dbReference>
<keyword evidence="1" id="KW-0732">Signal</keyword>
<evidence type="ECO:0008006" key="4">
    <source>
        <dbReference type="Google" id="ProtNLM"/>
    </source>
</evidence>
<evidence type="ECO:0000313" key="3">
    <source>
        <dbReference type="Proteomes" id="UP000291469"/>
    </source>
</evidence>
<dbReference type="GO" id="GO:0004867">
    <property type="term" value="F:serine-type endopeptidase inhibitor activity"/>
    <property type="evidence" value="ECO:0007669"/>
    <property type="project" value="InterPro"/>
</dbReference>
<organism evidence="2 3">
    <name type="scientific">Egibacter rhizosphaerae</name>
    <dbReference type="NCBI Taxonomy" id="1670831"/>
    <lineage>
        <taxon>Bacteria</taxon>
        <taxon>Bacillati</taxon>
        <taxon>Actinomycetota</taxon>
        <taxon>Nitriliruptoria</taxon>
        <taxon>Egibacterales</taxon>
        <taxon>Egibacteraceae</taxon>
        <taxon>Egibacter</taxon>
    </lineage>
</organism>